<dbReference type="FunFam" id="1.20.1250.20:FF:000196">
    <property type="entry name" value="MFS toxin efflux pump (AflT)"/>
    <property type="match status" value="1"/>
</dbReference>
<evidence type="ECO:0000256" key="3">
    <source>
        <dbReference type="ARBA" id="ARBA00022989"/>
    </source>
</evidence>
<dbReference type="EMBL" id="ML976614">
    <property type="protein sequence ID" value="KAF1850894.1"/>
    <property type="molecule type" value="Genomic_DNA"/>
</dbReference>
<comment type="caution">
    <text evidence="8">The sequence shown here is derived from an EMBL/GenBank/DDBJ whole genome shotgun (WGS) entry which is preliminary data.</text>
</comment>
<dbReference type="PANTHER" id="PTHR23501:SF198">
    <property type="entry name" value="AZOLE RESISTANCE PROTEIN 1-RELATED"/>
    <property type="match status" value="1"/>
</dbReference>
<evidence type="ECO:0000313" key="8">
    <source>
        <dbReference type="EMBL" id="KAF1850894.1"/>
    </source>
</evidence>
<evidence type="ECO:0000256" key="1">
    <source>
        <dbReference type="ARBA" id="ARBA00004141"/>
    </source>
</evidence>
<dbReference type="OrthoDB" id="10021397at2759"/>
<keyword evidence="9" id="KW-1185">Reference proteome</keyword>
<feature type="transmembrane region" description="Helical" evidence="6">
    <location>
        <begin position="188"/>
        <end position="211"/>
    </location>
</feature>
<feature type="region of interest" description="Disordered" evidence="5">
    <location>
        <begin position="26"/>
        <end position="50"/>
    </location>
</feature>
<dbReference type="InterPro" id="IPR020846">
    <property type="entry name" value="MFS_dom"/>
</dbReference>
<sequence>MSVQNPSPLSAQGAILQRTSSNGDAINLEAKVSDPEGDQPRLQPSTDQSEIQVESEELQGSRLVLVTISFMLSILLVALDQNIISTAIPKITAQFQTTNDIGWWGAAYLLAQMAFQPPFGRVYIYFDMKRTYQVSLLIFTVGSIICAVSKSSAVFTFGRAFAGVGAAGINSGAFAIGTRIVPMKNRPLYLSIVSSMYGVSAVAGPLLGGVFADSKALTWRFCFWINLPICGLALASITFFLRTRFQSNTNIALTQKLLRLDIQGSTILIGASVCLIIALQMGGVTRPWSDSRAWGCLLGCGLLTIAFIIWEWRSGETATFPGHVALQRSMGLSAVFLCLFFMVTFVHSYYLPLFFQVVQGTTAERSGIQLLPYLVPEVVAAIVSGAFITKTGHYVPLMWLGSSLVTVGSGMLYTLQPGSPQREWVGYQVLTSIGFGMTIQVPYTVVQVVLEQGDVPMGNALLMFCMCLGGSVAVGIGQNIFSSVLIRELRRSAEFRDIADVVRHIGGTELRGRFPKSLVDRLIIVYSRAITATFLLPIAAGGLAFLVSIGIERRKLNIKKSI</sequence>
<dbReference type="PANTHER" id="PTHR23501">
    <property type="entry name" value="MAJOR FACILITATOR SUPERFAMILY"/>
    <property type="match status" value="1"/>
</dbReference>
<keyword evidence="4 6" id="KW-0472">Membrane</keyword>
<reference evidence="8" key="1">
    <citation type="submission" date="2020-01" db="EMBL/GenBank/DDBJ databases">
        <authorList>
            <consortium name="DOE Joint Genome Institute"/>
            <person name="Haridas S."/>
            <person name="Albert R."/>
            <person name="Binder M."/>
            <person name="Bloem J."/>
            <person name="Labutti K."/>
            <person name="Salamov A."/>
            <person name="Andreopoulos B."/>
            <person name="Baker S.E."/>
            <person name="Barry K."/>
            <person name="Bills G."/>
            <person name="Bluhm B.H."/>
            <person name="Cannon C."/>
            <person name="Castanera R."/>
            <person name="Culley D.E."/>
            <person name="Daum C."/>
            <person name="Ezra D."/>
            <person name="Gonzalez J.B."/>
            <person name="Henrissat B."/>
            <person name="Kuo A."/>
            <person name="Liang C."/>
            <person name="Lipzen A."/>
            <person name="Lutzoni F."/>
            <person name="Magnuson J."/>
            <person name="Mondo S."/>
            <person name="Nolan M."/>
            <person name="Ohm R."/>
            <person name="Pangilinan J."/>
            <person name="Park H.-J."/>
            <person name="Ramirez L."/>
            <person name="Alfaro M."/>
            <person name="Sun H."/>
            <person name="Tritt A."/>
            <person name="Yoshinaga Y."/>
            <person name="Zwiers L.-H."/>
            <person name="Turgeon B.G."/>
            <person name="Goodwin S.B."/>
            <person name="Spatafora J.W."/>
            <person name="Crous P.W."/>
            <person name="Grigoriev I.V."/>
        </authorList>
    </citation>
    <scope>NUCLEOTIDE SEQUENCE</scope>
    <source>
        <strain evidence="8">CBS 394.84</strain>
    </source>
</reference>
<evidence type="ECO:0000313" key="9">
    <source>
        <dbReference type="Proteomes" id="UP000800039"/>
    </source>
</evidence>
<accession>A0A9P4LE96</accession>
<dbReference type="GO" id="GO:0005886">
    <property type="term" value="C:plasma membrane"/>
    <property type="evidence" value="ECO:0007669"/>
    <property type="project" value="TreeGrafter"/>
</dbReference>
<dbReference type="PROSITE" id="PS50850">
    <property type="entry name" value="MFS"/>
    <property type="match status" value="1"/>
</dbReference>
<dbReference type="RefSeq" id="XP_040793457.1">
    <property type="nucleotide sequence ID" value="XM_040927808.1"/>
</dbReference>
<dbReference type="Proteomes" id="UP000800039">
    <property type="component" value="Unassembled WGS sequence"/>
</dbReference>
<evidence type="ECO:0000256" key="5">
    <source>
        <dbReference type="SAM" id="MobiDB-lite"/>
    </source>
</evidence>
<feature type="transmembrane region" description="Helical" evidence="6">
    <location>
        <begin position="262"/>
        <end position="280"/>
    </location>
</feature>
<dbReference type="CDD" id="cd17502">
    <property type="entry name" value="MFS_Azr1_MDR_like"/>
    <property type="match status" value="1"/>
</dbReference>
<dbReference type="SUPFAM" id="SSF103473">
    <property type="entry name" value="MFS general substrate transporter"/>
    <property type="match status" value="1"/>
</dbReference>
<dbReference type="AlphaFoldDB" id="A0A9P4LE96"/>
<evidence type="ECO:0000256" key="6">
    <source>
        <dbReference type="SAM" id="Phobius"/>
    </source>
</evidence>
<proteinExistence type="predicted"/>
<evidence type="ECO:0000256" key="4">
    <source>
        <dbReference type="ARBA" id="ARBA00023136"/>
    </source>
</evidence>
<feature type="transmembrane region" description="Helical" evidence="6">
    <location>
        <begin position="427"/>
        <end position="449"/>
    </location>
</feature>
<protein>
    <submittedName>
        <fullName evidence="8">MFS general substrate transporter</fullName>
    </submittedName>
</protein>
<feature type="transmembrane region" description="Helical" evidence="6">
    <location>
        <begin position="217"/>
        <end position="241"/>
    </location>
</feature>
<name>A0A9P4LE96_9PLEO</name>
<dbReference type="Gene3D" id="1.20.1250.20">
    <property type="entry name" value="MFS general substrate transporter like domains"/>
    <property type="match status" value="1"/>
</dbReference>
<dbReference type="GO" id="GO:0022857">
    <property type="term" value="F:transmembrane transporter activity"/>
    <property type="evidence" value="ECO:0007669"/>
    <property type="project" value="InterPro"/>
</dbReference>
<feature type="transmembrane region" description="Helical" evidence="6">
    <location>
        <begin position="161"/>
        <end position="181"/>
    </location>
</feature>
<dbReference type="InterPro" id="IPR036259">
    <property type="entry name" value="MFS_trans_sf"/>
</dbReference>
<feature type="transmembrane region" description="Helical" evidence="6">
    <location>
        <begin position="63"/>
        <end position="81"/>
    </location>
</feature>
<dbReference type="GeneID" id="63845061"/>
<feature type="transmembrane region" description="Helical" evidence="6">
    <location>
        <begin position="292"/>
        <end position="310"/>
    </location>
</feature>
<feature type="transmembrane region" description="Helical" evidence="6">
    <location>
        <begin position="461"/>
        <end position="481"/>
    </location>
</feature>
<evidence type="ECO:0000256" key="2">
    <source>
        <dbReference type="ARBA" id="ARBA00022692"/>
    </source>
</evidence>
<dbReference type="Pfam" id="PF07690">
    <property type="entry name" value="MFS_1"/>
    <property type="match status" value="1"/>
</dbReference>
<dbReference type="InterPro" id="IPR011701">
    <property type="entry name" value="MFS"/>
</dbReference>
<feature type="transmembrane region" description="Helical" evidence="6">
    <location>
        <begin position="136"/>
        <end position="155"/>
    </location>
</feature>
<keyword evidence="3 6" id="KW-1133">Transmembrane helix</keyword>
<organism evidence="8 9">
    <name type="scientific">Cucurbitaria berberidis CBS 394.84</name>
    <dbReference type="NCBI Taxonomy" id="1168544"/>
    <lineage>
        <taxon>Eukaryota</taxon>
        <taxon>Fungi</taxon>
        <taxon>Dikarya</taxon>
        <taxon>Ascomycota</taxon>
        <taxon>Pezizomycotina</taxon>
        <taxon>Dothideomycetes</taxon>
        <taxon>Pleosporomycetidae</taxon>
        <taxon>Pleosporales</taxon>
        <taxon>Pleosporineae</taxon>
        <taxon>Cucurbitariaceae</taxon>
        <taxon>Cucurbitaria</taxon>
    </lineage>
</organism>
<feature type="transmembrane region" description="Helical" evidence="6">
    <location>
        <begin position="395"/>
        <end position="415"/>
    </location>
</feature>
<feature type="transmembrane region" description="Helical" evidence="6">
    <location>
        <begin position="370"/>
        <end position="388"/>
    </location>
</feature>
<keyword evidence="2 6" id="KW-0812">Transmembrane</keyword>
<feature type="transmembrane region" description="Helical" evidence="6">
    <location>
        <begin position="523"/>
        <end position="551"/>
    </location>
</feature>
<feature type="transmembrane region" description="Helical" evidence="6">
    <location>
        <begin position="331"/>
        <end position="350"/>
    </location>
</feature>
<comment type="subcellular location">
    <subcellularLocation>
        <location evidence="1">Membrane</location>
        <topology evidence="1">Multi-pass membrane protein</topology>
    </subcellularLocation>
</comment>
<evidence type="ECO:0000259" key="7">
    <source>
        <dbReference type="PROSITE" id="PS50850"/>
    </source>
</evidence>
<dbReference type="Gene3D" id="1.20.1720.10">
    <property type="entry name" value="Multidrug resistance protein D"/>
    <property type="match status" value="1"/>
</dbReference>
<feature type="domain" description="Major facilitator superfamily (MFS) profile" evidence="7">
    <location>
        <begin position="66"/>
        <end position="562"/>
    </location>
</feature>
<gene>
    <name evidence="8" type="ORF">K460DRAFT_272541</name>
</gene>